<dbReference type="GO" id="GO:0005783">
    <property type="term" value="C:endoplasmic reticulum"/>
    <property type="evidence" value="ECO:0007669"/>
    <property type="project" value="TreeGrafter"/>
</dbReference>
<feature type="compositionally biased region" description="Basic and acidic residues" evidence="2">
    <location>
        <begin position="246"/>
        <end position="262"/>
    </location>
</feature>
<dbReference type="GO" id="GO:0034976">
    <property type="term" value="P:response to endoplasmic reticulum stress"/>
    <property type="evidence" value="ECO:0007669"/>
    <property type="project" value="TreeGrafter"/>
</dbReference>
<feature type="compositionally biased region" description="Basic and acidic residues" evidence="2">
    <location>
        <begin position="1"/>
        <end position="14"/>
    </location>
</feature>
<reference evidence="3 4" key="1">
    <citation type="journal article" date="2018" name="Cell">
        <title>The Chara Genome: Secondary Complexity and Implications for Plant Terrestrialization.</title>
        <authorList>
            <person name="Nishiyama T."/>
            <person name="Sakayama H."/>
            <person name="Vries J.D."/>
            <person name="Buschmann H."/>
            <person name="Saint-Marcoux D."/>
            <person name="Ullrich K.K."/>
            <person name="Haas F.B."/>
            <person name="Vanderstraeten L."/>
            <person name="Becker D."/>
            <person name="Lang D."/>
            <person name="Vosolsobe S."/>
            <person name="Rombauts S."/>
            <person name="Wilhelmsson P.K.I."/>
            <person name="Janitza P."/>
            <person name="Kern R."/>
            <person name="Heyl A."/>
            <person name="Rumpler F."/>
            <person name="Villalobos L.I.A.C."/>
            <person name="Clay J.M."/>
            <person name="Skokan R."/>
            <person name="Toyoda A."/>
            <person name="Suzuki Y."/>
            <person name="Kagoshima H."/>
            <person name="Schijlen E."/>
            <person name="Tajeshwar N."/>
            <person name="Catarino B."/>
            <person name="Hetherington A.J."/>
            <person name="Saltykova A."/>
            <person name="Bonnot C."/>
            <person name="Breuninger H."/>
            <person name="Symeonidi A."/>
            <person name="Radhakrishnan G.V."/>
            <person name="Van Nieuwerburgh F."/>
            <person name="Deforce D."/>
            <person name="Chang C."/>
            <person name="Karol K.G."/>
            <person name="Hedrich R."/>
            <person name="Ulvskov P."/>
            <person name="Glockner G."/>
            <person name="Delwiche C.F."/>
            <person name="Petrasek J."/>
            <person name="Van de Peer Y."/>
            <person name="Friml J."/>
            <person name="Beilby M."/>
            <person name="Dolan L."/>
            <person name="Kohara Y."/>
            <person name="Sugano S."/>
            <person name="Fujiyama A."/>
            <person name="Delaux P.-M."/>
            <person name="Quint M."/>
            <person name="TheiBen G."/>
            <person name="Hagemann M."/>
            <person name="Harholt J."/>
            <person name="Dunand C."/>
            <person name="Zachgo S."/>
            <person name="Langdale J."/>
            <person name="Maumus F."/>
            <person name="Straeten D.V.D."/>
            <person name="Gould S.B."/>
            <person name="Rensing S.A."/>
        </authorList>
    </citation>
    <scope>NUCLEOTIDE SEQUENCE [LARGE SCALE GENOMIC DNA]</scope>
    <source>
        <strain evidence="3 4">S276</strain>
    </source>
</reference>
<dbReference type="Gene3D" id="3.40.30.10">
    <property type="entry name" value="Glutaredoxin"/>
    <property type="match status" value="3"/>
</dbReference>
<feature type="region of interest" description="Disordered" evidence="2">
    <location>
        <begin position="1"/>
        <end position="70"/>
    </location>
</feature>
<evidence type="ECO:0000256" key="1">
    <source>
        <dbReference type="ARBA" id="ARBA00006347"/>
    </source>
</evidence>
<dbReference type="SUPFAM" id="SSF52833">
    <property type="entry name" value="Thioredoxin-like"/>
    <property type="match status" value="2"/>
</dbReference>
<feature type="compositionally biased region" description="Polar residues" evidence="2">
    <location>
        <begin position="949"/>
        <end position="963"/>
    </location>
</feature>
<protein>
    <recommendedName>
        <fullName evidence="5">CS domain-containing protein</fullName>
    </recommendedName>
</protein>
<name>A0A388KS53_CHABU</name>
<dbReference type="GO" id="GO:0006457">
    <property type="term" value="P:protein folding"/>
    <property type="evidence" value="ECO:0007669"/>
    <property type="project" value="TreeGrafter"/>
</dbReference>
<comment type="caution">
    <text evidence="3">The sequence shown here is derived from an EMBL/GenBank/DDBJ whole genome shotgun (WGS) entry which is preliminary data.</text>
</comment>
<dbReference type="Proteomes" id="UP000265515">
    <property type="component" value="Unassembled WGS sequence"/>
</dbReference>
<dbReference type="Gene3D" id="2.60.40.790">
    <property type="match status" value="1"/>
</dbReference>
<dbReference type="OrthoDB" id="427280at2759"/>
<dbReference type="EMBL" id="BFEA01000172">
    <property type="protein sequence ID" value="GBG72828.1"/>
    <property type="molecule type" value="Genomic_DNA"/>
</dbReference>
<evidence type="ECO:0008006" key="5">
    <source>
        <dbReference type="Google" id="ProtNLM"/>
    </source>
</evidence>
<feature type="compositionally biased region" description="Basic and acidic residues" evidence="2">
    <location>
        <begin position="965"/>
        <end position="977"/>
    </location>
</feature>
<feature type="compositionally biased region" description="Basic and acidic residues" evidence="2">
    <location>
        <begin position="186"/>
        <end position="229"/>
    </location>
</feature>
<feature type="region of interest" description="Disordered" evidence="2">
    <location>
        <begin position="887"/>
        <end position="977"/>
    </location>
</feature>
<evidence type="ECO:0000256" key="2">
    <source>
        <dbReference type="SAM" id="MobiDB-lite"/>
    </source>
</evidence>
<evidence type="ECO:0000313" key="3">
    <source>
        <dbReference type="EMBL" id="GBG72828.1"/>
    </source>
</evidence>
<dbReference type="InterPro" id="IPR036249">
    <property type="entry name" value="Thioredoxin-like_sf"/>
</dbReference>
<sequence>MVVSVEGRKEREGKEEEEAEADCRGRGKQTVIREKQAERGGGGEGQAGRVVVSAREGGGGGGEGEPRGVSAGVERLVERGGHAADQQGGPQPKVPRVLWAQRKQILFLRFVMPVEIDCERVIVRSMSITFSASEKQDDRKRRHPPPSSSNAEAMMASDRKRNSEHVDSLDMKDTRSIEQAEEGENEKEKTAEAEEKKKKDIEEKRGDKEKERVDEGIENGVDTKQEGGKGGRGSRGTMVREEDEEKEKTLESEKKVEDRTDVENENEEGEKPTVSKTTRAREGEPAGIDTWQCPMNPSFAVTVNTYKRLVPSTASWDVRKREVWLTIPKMWSSGHWPRLLRDPDDPLKSIVGVDWTRWKADETEEDEYSMSTKADNDLTEEELEAEERAVTAPASFPEEEYDDSHLPLLNSTTFPQFLEDHDIVSVLFFERESQKSKTLHRLFATVAPTVKDRVPLASVDAGQNLKLTKKLQIADFPRTKLFLRSGEMFNYDAMAIGYSGLFIKFLVRQLEAAWMTLTSDQEVLDFLRQYPKAILGYFPQGGTEERLFETVAKRSRAEIESGLQGVYAKIGTPEAATIFIRDDRFVDVLPKDLILSRGGVVFAKRGEKTQFYDGPWKWRSLHRWVHDTQFNPVERITRGNFDTFRKRKLPFVYTLLDEKSEADVDALVSMIRDVALNYSGQFSFVYTPIDEAGDLLDHLRCQYRGASYAVLEDFEDDYRYCVETNPMEKLTVSRLRKLCDGFLSRTATPDHVVSEPVPIANVGPVFKVVGKTLMSTVMDVTKDVLIHFYAEFDEKWEDVEGELEKVAVEFEHVPTFKVAKMEGMKNERPKDFPDLGYIPCTWLFPAKSKNTPVVFNQTWSFELRILSQFVCNFSSLPIETIPCKSETHKKKKTNESQNGTFEIANQKRITRTTSSSSLSSSSLSSSLSSSSSSSGYPLSSSSVTLSEACPSSQTASQPLTPSSPADDRQTHLRREHA</sequence>
<dbReference type="Gramene" id="GBG72828">
    <property type="protein sequence ID" value="GBG72828"/>
    <property type="gene ID" value="CBR_g12395"/>
</dbReference>
<dbReference type="PANTHER" id="PTHR18929">
    <property type="entry name" value="PROTEIN DISULFIDE ISOMERASE"/>
    <property type="match status" value="1"/>
</dbReference>
<keyword evidence="4" id="KW-1185">Reference proteome</keyword>
<dbReference type="AlphaFoldDB" id="A0A388KS53"/>
<dbReference type="GO" id="GO:0003756">
    <property type="term" value="F:protein disulfide isomerase activity"/>
    <property type="evidence" value="ECO:0007669"/>
    <property type="project" value="TreeGrafter"/>
</dbReference>
<dbReference type="Pfam" id="PF13848">
    <property type="entry name" value="Thioredoxin_6"/>
    <property type="match status" value="1"/>
</dbReference>
<organism evidence="3 4">
    <name type="scientific">Chara braunii</name>
    <name type="common">Braun's stonewort</name>
    <dbReference type="NCBI Taxonomy" id="69332"/>
    <lineage>
        <taxon>Eukaryota</taxon>
        <taxon>Viridiplantae</taxon>
        <taxon>Streptophyta</taxon>
        <taxon>Charophyceae</taxon>
        <taxon>Charales</taxon>
        <taxon>Characeae</taxon>
        <taxon>Chara</taxon>
    </lineage>
</organism>
<dbReference type="InterPro" id="IPR008978">
    <property type="entry name" value="HSP20-like_chaperone"/>
</dbReference>
<gene>
    <name evidence="3" type="ORF">CBR_g12395</name>
</gene>
<proteinExistence type="inferred from homology"/>
<dbReference type="STRING" id="69332.A0A388KS53"/>
<evidence type="ECO:0000313" key="4">
    <source>
        <dbReference type="Proteomes" id="UP000265515"/>
    </source>
</evidence>
<accession>A0A388KS53</accession>
<feature type="compositionally biased region" description="Low complexity" evidence="2">
    <location>
        <begin position="914"/>
        <end position="946"/>
    </location>
</feature>
<feature type="region of interest" description="Disordered" evidence="2">
    <location>
        <begin position="132"/>
        <end position="291"/>
    </location>
</feature>
<dbReference type="SUPFAM" id="SSF49764">
    <property type="entry name" value="HSP20-like chaperones"/>
    <property type="match status" value="1"/>
</dbReference>
<feature type="compositionally biased region" description="Basic and acidic residues" evidence="2">
    <location>
        <begin position="157"/>
        <end position="178"/>
    </location>
</feature>
<comment type="similarity">
    <text evidence="1">Belongs to the protein disulfide isomerase family.</text>
</comment>
<feature type="compositionally biased region" description="Basic and acidic residues" evidence="2">
    <location>
        <begin position="21"/>
        <end position="38"/>
    </location>
</feature>
<feature type="compositionally biased region" description="Basic and acidic residues" evidence="2">
    <location>
        <begin position="269"/>
        <end position="284"/>
    </location>
</feature>